<dbReference type="Proteomes" id="UP000624279">
    <property type="component" value="Unassembled WGS sequence"/>
</dbReference>
<evidence type="ECO:0000313" key="9">
    <source>
        <dbReference type="EMBL" id="MBC3874627.1"/>
    </source>
</evidence>
<dbReference type="SUPFAM" id="SSF69304">
    <property type="entry name" value="Tricorn protease N-terminal domain"/>
    <property type="match status" value="1"/>
</dbReference>
<evidence type="ECO:0000256" key="5">
    <source>
        <dbReference type="ARBA" id="ARBA00022764"/>
    </source>
</evidence>
<evidence type="ECO:0000259" key="8">
    <source>
        <dbReference type="Pfam" id="PF04052"/>
    </source>
</evidence>
<dbReference type="InterPro" id="IPR011042">
    <property type="entry name" value="6-blade_b-propeller_TolB-like"/>
</dbReference>
<dbReference type="InterPro" id="IPR011659">
    <property type="entry name" value="WD40"/>
</dbReference>
<evidence type="ECO:0000256" key="2">
    <source>
        <dbReference type="ARBA" id="ARBA00009820"/>
    </source>
</evidence>
<sequence precursor="true">MKKSSISKALFTGWFALMALTASISAQAQMRVEISGVGSNQIPIAVAAFANEEISPQLVSSIIRDDLNRSGYFRLIDVGSAISETATVDFENWKGKGATALVVGSVQKRGEGRFDVRYKLFDVLKGDMLSGFAMDTPSPKIRLTAHKIADDIYEKLTGIPGVFSTRIAYVTKAGSEYRLEISDADGEGVQVALTSKEPIISPIWSPDGMKVAYVSMELKKPIVYIQNLMTGQRTTVANFKGNNSSPSWSPDGSKLLVTLSKGAIAQVYSINADGSDAQRLSNSGGIDTEGRYSPDGRYIYFVSDRSGGAQIYRMNADGSDVKRITFKGSYNISPRISPDGNTMVYISRRDGGDQVYAMDLLNNGQELRLSDTNRDESPSFAPNGRYVLYATQTGRRGTLGIASTDAKVKQKLTIQAGEIREPTWGPFMK</sequence>
<evidence type="ECO:0000256" key="3">
    <source>
        <dbReference type="ARBA" id="ARBA00022618"/>
    </source>
</evidence>
<dbReference type="EMBL" id="JACOGA010000012">
    <property type="protein sequence ID" value="MBC3874627.1"/>
    <property type="molecule type" value="Genomic_DNA"/>
</dbReference>
<comment type="caution">
    <text evidence="9">The sequence shown here is derived from an EMBL/GenBank/DDBJ whole genome shotgun (WGS) entry which is preliminary data.</text>
</comment>
<keyword evidence="4 7" id="KW-0732">Signal</keyword>
<evidence type="ECO:0000256" key="6">
    <source>
        <dbReference type="ARBA" id="ARBA00023306"/>
    </source>
</evidence>
<dbReference type="Gene3D" id="2.120.10.30">
    <property type="entry name" value="TolB, C-terminal domain"/>
    <property type="match status" value="1"/>
</dbReference>
<dbReference type="SUPFAM" id="SSF52964">
    <property type="entry name" value="TolB, N-terminal domain"/>
    <property type="match status" value="1"/>
</dbReference>
<comment type="function">
    <text evidence="7">Part of the Tol-Pal system, which plays a role in outer membrane invagination during cell division and is important for maintaining outer membrane integrity.</text>
</comment>
<reference evidence="9 10" key="1">
    <citation type="submission" date="2020-08" db="EMBL/GenBank/DDBJ databases">
        <title>Novel species isolated from subtropical streams in China.</title>
        <authorList>
            <person name="Lu H."/>
        </authorList>
    </citation>
    <scope>NUCLEOTIDE SEQUENCE [LARGE SCALE GENOMIC DNA]</scope>
    <source>
        <strain evidence="9 10">LX15W</strain>
    </source>
</reference>
<feature type="signal peptide" evidence="7">
    <location>
        <begin position="1"/>
        <end position="28"/>
    </location>
</feature>
<evidence type="ECO:0000256" key="4">
    <source>
        <dbReference type="ARBA" id="ARBA00022729"/>
    </source>
</evidence>
<keyword evidence="3 7" id="KW-0132">Cell division</keyword>
<dbReference type="Pfam" id="PF04052">
    <property type="entry name" value="TolB_N"/>
    <property type="match status" value="1"/>
</dbReference>
<evidence type="ECO:0000256" key="1">
    <source>
        <dbReference type="ARBA" id="ARBA00004418"/>
    </source>
</evidence>
<gene>
    <name evidence="7 9" type="primary">tolB</name>
    <name evidence="9" type="ORF">H8K55_13630</name>
</gene>
<feature type="domain" description="TolB N-terminal" evidence="8">
    <location>
        <begin position="31"/>
        <end position="128"/>
    </location>
</feature>
<comment type="similarity">
    <text evidence="2 7">Belongs to the TolB family.</text>
</comment>
<comment type="subunit">
    <text evidence="7">The Tol-Pal system is composed of five core proteins: the inner membrane proteins TolA, TolQ and TolR, the periplasmic protein TolB and the outer membrane protein Pal. They form a network linking the inner and outer membranes and the peptidoglycan layer.</text>
</comment>
<dbReference type="InterPro" id="IPR007195">
    <property type="entry name" value="TolB_N"/>
</dbReference>
<dbReference type="Gene3D" id="3.40.50.10070">
    <property type="entry name" value="TolB, N-terminal domain"/>
    <property type="match status" value="1"/>
</dbReference>
<organism evidence="9 10">
    <name type="scientific">Undibacterium flavidum</name>
    <dbReference type="NCBI Taxonomy" id="2762297"/>
    <lineage>
        <taxon>Bacteria</taxon>
        <taxon>Pseudomonadati</taxon>
        <taxon>Pseudomonadota</taxon>
        <taxon>Betaproteobacteria</taxon>
        <taxon>Burkholderiales</taxon>
        <taxon>Oxalobacteraceae</taxon>
        <taxon>Undibacterium</taxon>
    </lineage>
</organism>
<dbReference type="HAMAP" id="MF_00671">
    <property type="entry name" value="TolB"/>
    <property type="match status" value="1"/>
</dbReference>
<protein>
    <recommendedName>
        <fullName evidence="7">Tol-Pal system protein TolB</fullName>
    </recommendedName>
</protein>
<keyword evidence="6 7" id="KW-0131">Cell cycle</keyword>
<keyword evidence="5 7" id="KW-0574">Periplasm</keyword>
<accession>A0ABR6YDJ8</accession>
<dbReference type="NCBIfam" id="TIGR02800">
    <property type="entry name" value="propeller_TolB"/>
    <property type="match status" value="1"/>
</dbReference>
<keyword evidence="10" id="KW-1185">Reference proteome</keyword>
<dbReference type="RefSeq" id="WP_186942616.1">
    <property type="nucleotide sequence ID" value="NZ_JACOGA010000012.1"/>
</dbReference>
<name>A0ABR6YDJ8_9BURK</name>
<evidence type="ECO:0000313" key="10">
    <source>
        <dbReference type="Proteomes" id="UP000624279"/>
    </source>
</evidence>
<evidence type="ECO:0000256" key="7">
    <source>
        <dbReference type="HAMAP-Rule" id="MF_00671"/>
    </source>
</evidence>
<dbReference type="InterPro" id="IPR014167">
    <property type="entry name" value="Tol-Pal_TolB"/>
</dbReference>
<dbReference type="PANTHER" id="PTHR36842">
    <property type="entry name" value="PROTEIN TOLB HOMOLOG"/>
    <property type="match status" value="1"/>
</dbReference>
<dbReference type="Pfam" id="PF07676">
    <property type="entry name" value="PD40"/>
    <property type="match status" value="5"/>
</dbReference>
<dbReference type="PANTHER" id="PTHR36842:SF1">
    <property type="entry name" value="PROTEIN TOLB"/>
    <property type="match status" value="1"/>
</dbReference>
<comment type="subcellular location">
    <subcellularLocation>
        <location evidence="1 7">Periplasm</location>
    </subcellularLocation>
</comment>
<feature type="chain" id="PRO_5044918018" description="Tol-Pal system protein TolB" evidence="7">
    <location>
        <begin position="29"/>
        <end position="429"/>
    </location>
</feature>
<proteinExistence type="inferred from homology"/>